<dbReference type="PROSITE" id="PS50294">
    <property type="entry name" value="WD_REPEATS_REGION"/>
    <property type="match status" value="1"/>
</dbReference>
<dbReference type="Pfam" id="PF00400">
    <property type="entry name" value="WD40"/>
    <property type="match status" value="2"/>
</dbReference>
<dbReference type="SUPFAM" id="SSF81383">
    <property type="entry name" value="F-box domain"/>
    <property type="match status" value="1"/>
</dbReference>
<proteinExistence type="predicted"/>
<dbReference type="PANTHER" id="PTHR20995:SF17">
    <property type="entry name" value="F-BOX_WD REPEAT-CONTAINING PROTEIN 5"/>
    <property type="match status" value="1"/>
</dbReference>
<dbReference type="InterPro" id="IPR042508">
    <property type="entry name" value="FBXW5"/>
</dbReference>
<comment type="caution">
    <text evidence="3">The sequence shown here is derived from an EMBL/GenBank/DDBJ whole genome shotgun (WGS) entry which is preliminary data.</text>
</comment>
<dbReference type="OrthoDB" id="192402at2759"/>
<dbReference type="AlphaFoldDB" id="A0A9D4K6I2"/>
<organism evidence="3 4">
    <name type="scientific">Dreissena polymorpha</name>
    <name type="common">Zebra mussel</name>
    <name type="synonym">Mytilus polymorpha</name>
    <dbReference type="NCBI Taxonomy" id="45954"/>
    <lineage>
        <taxon>Eukaryota</taxon>
        <taxon>Metazoa</taxon>
        <taxon>Spiralia</taxon>
        <taxon>Lophotrochozoa</taxon>
        <taxon>Mollusca</taxon>
        <taxon>Bivalvia</taxon>
        <taxon>Autobranchia</taxon>
        <taxon>Heteroconchia</taxon>
        <taxon>Euheterodonta</taxon>
        <taxon>Imparidentia</taxon>
        <taxon>Neoheterodontei</taxon>
        <taxon>Myida</taxon>
        <taxon>Dreissenoidea</taxon>
        <taxon>Dreissenidae</taxon>
        <taxon>Dreissena</taxon>
    </lineage>
</organism>
<name>A0A9D4K6I2_DREPO</name>
<dbReference type="InterPro" id="IPR001680">
    <property type="entry name" value="WD40_rpt"/>
</dbReference>
<dbReference type="PROSITE" id="PS50082">
    <property type="entry name" value="WD_REPEATS_2"/>
    <property type="match status" value="1"/>
</dbReference>
<dbReference type="Gene3D" id="1.20.1280.50">
    <property type="match status" value="1"/>
</dbReference>
<dbReference type="GO" id="GO:0019005">
    <property type="term" value="C:SCF ubiquitin ligase complex"/>
    <property type="evidence" value="ECO:0007669"/>
    <property type="project" value="InterPro"/>
</dbReference>
<dbReference type="PANTHER" id="PTHR20995">
    <property type="entry name" value="F-BOX/WD REPEAT-CONTAINING PROTEIN 5"/>
    <property type="match status" value="1"/>
</dbReference>
<gene>
    <name evidence="3" type="ORF">DPMN_107323</name>
</gene>
<evidence type="ECO:0000313" key="3">
    <source>
        <dbReference type="EMBL" id="KAH3834005.1"/>
    </source>
</evidence>
<dbReference type="Pfam" id="PF12937">
    <property type="entry name" value="F-box-like"/>
    <property type="match status" value="1"/>
</dbReference>
<dbReference type="GO" id="GO:0080008">
    <property type="term" value="C:Cul4-RING E3 ubiquitin ligase complex"/>
    <property type="evidence" value="ECO:0007669"/>
    <property type="project" value="InterPro"/>
</dbReference>
<evidence type="ECO:0000256" key="1">
    <source>
        <dbReference type="PROSITE-ProRule" id="PRU00221"/>
    </source>
</evidence>
<evidence type="ECO:0000313" key="4">
    <source>
        <dbReference type="Proteomes" id="UP000828390"/>
    </source>
</evidence>
<dbReference type="PROSITE" id="PS50181">
    <property type="entry name" value="FBOX"/>
    <property type="match status" value="1"/>
</dbReference>
<dbReference type="SMART" id="SM00256">
    <property type="entry name" value="FBOX"/>
    <property type="match status" value="1"/>
</dbReference>
<dbReference type="InterPro" id="IPR001810">
    <property type="entry name" value="F-box_dom"/>
</dbReference>
<feature type="repeat" description="WD" evidence="1">
    <location>
        <begin position="86"/>
        <end position="119"/>
    </location>
</feature>
<dbReference type="Proteomes" id="UP000828390">
    <property type="component" value="Unassembled WGS sequence"/>
</dbReference>
<evidence type="ECO:0000259" key="2">
    <source>
        <dbReference type="PROSITE" id="PS50181"/>
    </source>
</evidence>
<dbReference type="Gene3D" id="2.130.10.10">
    <property type="entry name" value="YVTN repeat-like/Quinoprotein amine dehydrogenase"/>
    <property type="match status" value="2"/>
</dbReference>
<keyword evidence="1" id="KW-0853">WD repeat</keyword>
<keyword evidence="4" id="KW-1185">Reference proteome</keyword>
<protein>
    <recommendedName>
        <fullName evidence="2">F-box domain-containing protein</fullName>
    </recommendedName>
</protein>
<dbReference type="SUPFAM" id="SSF50978">
    <property type="entry name" value="WD40 repeat-like"/>
    <property type="match status" value="1"/>
</dbReference>
<dbReference type="InterPro" id="IPR036047">
    <property type="entry name" value="F-box-like_dom_sf"/>
</dbReference>
<reference evidence="3" key="1">
    <citation type="journal article" date="2019" name="bioRxiv">
        <title>The Genome of the Zebra Mussel, Dreissena polymorpha: A Resource for Invasive Species Research.</title>
        <authorList>
            <person name="McCartney M.A."/>
            <person name="Auch B."/>
            <person name="Kono T."/>
            <person name="Mallez S."/>
            <person name="Zhang Y."/>
            <person name="Obille A."/>
            <person name="Becker A."/>
            <person name="Abrahante J.E."/>
            <person name="Garbe J."/>
            <person name="Badalamenti J.P."/>
            <person name="Herman A."/>
            <person name="Mangelson H."/>
            <person name="Liachko I."/>
            <person name="Sullivan S."/>
            <person name="Sone E.D."/>
            <person name="Koren S."/>
            <person name="Silverstein K.A.T."/>
            <person name="Beckman K.B."/>
            <person name="Gohl D.M."/>
        </authorList>
    </citation>
    <scope>NUCLEOTIDE SEQUENCE</scope>
    <source>
        <strain evidence="3">Duluth1</strain>
        <tissue evidence="3">Whole animal</tissue>
    </source>
</reference>
<dbReference type="EMBL" id="JAIWYP010000004">
    <property type="protein sequence ID" value="KAH3834005.1"/>
    <property type="molecule type" value="Genomic_DNA"/>
</dbReference>
<reference evidence="3" key="2">
    <citation type="submission" date="2020-11" db="EMBL/GenBank/DDBJ databases">
        <authorList>
            <person name="McCartney M.A."/>
            <person name="Auch B."/>
            <person name="Kono T."/>
            <person name="Mallez S."/>
            <person name="Becker A."/>
            <person name="Gohl D.M."/>
            <person name="Silverstein K.A.T."/>
            <person name="Koren S."/>
            <person name="Bechman K.B."/>
            <person name="Herman A."/>
            <person name="Abrahante J.E."/>
            <person name="Garbe J."/>
        </authorList>
    </citation>
    <scope>NUCLEOTIDE SEQUENCE</scope>
    <source>
        <strain evidence="3">Duluth1</strain>
        <tissue evidence="3">Whole animal</tissue>
    </source>
</reference>
<dbReference type="InterPro" id="IPR015943">
    <property type="entry name" value="WD40/YVTN_repeat-like_dom_sf"/>
</dbReference>
<dbReference type="GO" id="GO:0016567">
    <property type="term" value="P:protein ubiquitination"/>
    <property type="evidence" value="ECO:0007669"/>
    <property type="project" value="InterPro"/>
</dbReference>
<sequence length="622" mass="70576">MPDLWQDALPDSLLLHIFSFMDSHDLGVAAQVCQKWYRVALDDALWHSLARWKWKIKGPRKPGTASWREEVKRMTWHVPSVCMATICQHKHQVLDVSFSNRGDLFCTSSKDAHVILWQIGNPCSLLVDRNMNQGCVQWDLCQLSAFNSSDTLLLVCGTEQNLQLSEDFDNALIVTVGVCTIFTVPEMKYVCSVRLEPPTLFSAWVTENMIIGGLPCQDTEDTTLLIVYKITEDMVQSSVRDICCLKYIHSIPFLKISGIRWHLMNLLVAHAGLPNNQKVIASQSSCDAESSVLKCFTNFKDVDANIKDLERFGSESCQMMDSESVPLVMDSYSARDHSQGQVNPILSESPDDGQTDLCNPMNLENGTDQHRHYLITGVGIHKQMNSDQFEDLMGAWSSDVSLRHFVIFVSGQHDEIHVHDVTDLLMQQFDVCKRPANRHVDAPDHVLHYKNSYITGIALSRDHRLLYVNLREWDPDNPLNQPVDGEELAAFEVKYNQYLKLGCVDLATMSKIEGVMYKGHIGYSGFPAWYICLDVSNNFVASCSEDNHVYIYDRHYQHLLQRLAHGEHPPCDSESEPETTVTNGVAFSPVDEETCISVCDGKLIKVWQSKNRQQLEICQQHF</sequence>
<feature type="domain" description="F-box" evidence="2">
    <location>
        <begin position="3"/>
        <end position="49"/>
    </location>
</feature>
<accession>A0A9D4K6I2</accession>
<dbReference type="InterPro" id="IPR036322">
    <property type="entry name" value="WD40_repeat_dom_sf"/>
</dbReference>
<dbReference type="SMART" id="SM00320">
    <property type="entry name" value="WD40"/>
    <property type="match status" value="3"/>
</dbReference>